<comment type="caution">
    <text evidence="1">The sequence shown here is derived from an EMBL/GenBank/DDBJ whole genome shotgun (WGS) entry which is preliminary data.</text>
</comment>
<evidence type="ECO:0000313" key="1">
    <source>
        <dbReference type="EMBL" id="MBP2471130.1"/>
    </source>
</evidence>
<reference evidence="1 2" key="1">
    <citation type="submission" date="2021-03" db="EMBL/GenBank/DDBJ databases">
        <title>Sequencing the genomes of 1000 actinobacteria strains.</title>
        <authorList>
            <person name="Klenk H.-P."/>
        </authorList>
    </citation>
    <scope>NUCLEOTIDE SEQUENCE [LARGE SCALE GENOMIC DNA]</scope>
    <source>
        <strain evidence="1 2">DSM 44580</strain>
    </source>
</reference>
<accession>A0ABS5A5X9</accession>
<keyword evidence="2" id="KW-1185">Reference proteome</keyword>
<dbReference type="EMBL" id="JAGIOO010000001">
    <property type="protein sequence ID" value="MBP2471130.1"/>
    <property type="molecule type" value="Genomic_DNA"/>
</dbReference>
<sequence length="116" mass="12981">MSARKLVRQATEFRFPLWPDEPDDGSPRQAVTVLVADWDEDVEGQRWAVRHDGASFTATGRGVAEDRLLSGVPVDGGLRFSRDEALAVALQVVLPRVREYWESVRQDGRDTRSTDG</sequence>
<evidence type="ECO:0000313" key="2">
    <source>
        <dbReference type="Proteomes" id="UP001519363"/>
    </source>
</evidence>
<gene>
    <name evidence="1" type="ORF">JOF53_000002</name>
</gene>
<name>A0ABS5A5X9_9PSEU</name>
<protein>
    <recommendedName>
        <fullName evidence="3">DUF1828 domain-containing protein</fullName>
    </recommendedName>
</protein>
<proteinExistence type="predicted"/>
<evidence type="ECO:0008006" key="3">
    <source>
        <dbReference type="Google" id="ProtNLM"/>
    </source>
</evidence>
<dbReference type="RefSeq" id="WP_143342479.1">
    <property type="nucleotide sequence ID" value="NZ_JAGIOO010000001.1"/>
</dbReference>
<organism evidence="1 2">
    <name type="scientific">Crossiella equi</name>
    <dbReference type="NCBI Taxonomy" id="130796"/>
    <lineage>
        <taxon>Bacteria</taxon>
        <taxon>Bacillati</taxon>
        <taxon>Actinomycetota</taxon>
        <taxon>Actinomycetes</taxon>
        <taxon>Pseudonocardiales</taxon>
        <taxon>Pseudonocardiaceae</taxon>
        <taxon>Crossiella</taxon>
    </lineage>
</organism>
<dbReference type="Proteomes" id="UP001519363">
    <property type="component" value="Unassembled WGS sequence"/>
</dbReference>